<dbReference type="Proteomes" id="UP000252255">
    <property type="component" value="Unassembled WGS sequence"/>
</dbReference>
<sequence length="187" mass="21358">MLELVSPDNGLPQTLDERISIFQAKARALSRLRRWNGASDVTVAQHLVDACDHASPEVKCYILLHDIEEDQTGDLITPIKDRMRDLGIWDAFEHHIVSPIRQRYTEAAGLIWPWPVHVLYEITRIDQRLKATEYRDTVDQSIVANPALPPFITPYPEYMLPWSPQKAETQFMDRAIRYLPALGGGNG</sequence>
<accession>A0A367WHU8</accession>
<evidence type="ECO:0000313" key="1">
    <source>
        <dbReference type="EMBL" id="RCK41025.1"/>
    </source>
</evidence>
<dbReference type="EMBL" id="JPWI01000023">
    <property type="protein sequence ID" value="RCK41025.1"/>
    <property type="molecule type" value="Genomic_DNA"/>
</dbReference>
<dbReference type="OrthoDB" id="1099791at2"/>
<name>A0A367WHU8_9PROT</name>
<evidence type="ECO:0008006" key="3">
    <source>
        <dbReference type="Google" id="ProtNLM"/>
    </source>
</evidence>
<evidence type="ECO:0000313" key="2">
    <source>
        <dbReference type="Proteomes" id="UP000252255"/>
    </source>
</evidence>
<organism evidence="1 2">
    <name type="scientific">Thalassospira profundimaris</name>
    <dbReference type="NCBI Taxonomy" id="502049"/>
    <lineage>
        <taxon>Bacteria</taxon>
        <taxon>Pseudomonadati</taxon>
        <taxon>Pseudomonadota</taxon>
        <taxon>Alphaproteobacteria</taxon>
        <taxon>Rhodospirillales</taxon>
        <taxon>Thalassospiraceae</taxon>
        <taxon>Thalassospira</taxon>
    </lineage>
</organism>
<proteinExistence type="predicted"/>
<dbReference type="RefSeq" id="WP_063089348.1">
    <property type="nucleotide sequence ID" value="NZ_JPWI01000023.1"/>
</dbReference>
<comment type="caution">
    <text evidence="1">The sequence shown here is derived from an EMBL/GenBank/DDBJ whole genome shotgun (WGS) entry which is preliminary data.</text>
</comment>
<dbReference type="Gene3D" id="1.10.3210.10">
    <property type="entry name" value="Hypothetical protein af1432"/>
    <property type="match status" value="1"/>
</dbReference>
<reference evidence="1 2" key="1">
    <citation type="submission" date="2014-07" db="EMBL/GenBank/DDBJ databases">
        <title>Draft genome sequence of Thalassospira profundimaris PR54-5.</title>
        <authorList>
            <person name="Lai Q."/>
            <person name="Shao Z."/>
        </authorList>
    </citation>
    <scope>NUCLEOTIDE SEQUENCE [LARGE SCALE GENOMIC DNA]</scope>
    <source>
        <strain evidence="1 2">PR54-5</strain>
    </source>
</reference>
<dbReference type="SUPFAM" id="SSF109604">
    <property type="entry name" value="HD-domain/PDEase-like"/>
    <property type="match status" value="1"/>
</dbReference>
<protein>
    <recommendedName>
        <fullName evidence="3">Phosphohydrolase</fullName>
    </recommendedName>
</protein>
<dbReference type="AlphaFoldDB" id="A0A367WHU8"/>
<gene>
    <name evidence="1" type="ORF">TH30_22160</name>
</gene>